<evidence type="ECO:0000256" key="10">
    <source>
        <dbReference type="ARBA" id="ARBA00029409"/>
    </source>
</evidence>
<accession>A0ABX0TW22</accession>
<comment type="function">
    <text evidence="10">Catalyzes the transfer of pyrophosphate from adenosine triphosphate (ATP) to 6-hydroxymethyl-7,8-dihydropterin, an enzymatic step in folate biosynthesis pathway.</text>
</comment>
<dbReference type="EMBL" id="JAAOZC010000006">
    <property type="protein sequence ID" value="NIJ08909.1"/>
    <property type="molecule type" value="Genomic_DNA"/>
</dbReference>
<evidence type="ECO:0000313" key="14">
    <source>
        <dbReference type="EMBL" id="NIJ08909.1"/>
    </source>
</evidence>
<evidence type="ECO:0000256" key="6">
    <source>
        <dbReference type="ARBA" id="ARBA00022741"/>
    </source>
</evidence>
<evidence type="ECO:0000313" key="15">
    <source>
        <dbReference type="Proteomes" id="UP000727456"/>
    </source>
</evidence>
<proteinExistence type="inferred from homology"/>
<evidence type="ECO:0000256" key="8">
    <source>
        <dbReference type="ARBA" id="ARBA00022840"/>
    </source>
</evidence>
<dbReference type="SUPFAM" id="SSF55083">
    <property type="entry name" value="6-hydroxymethyl-7,8-dihydropterin pyrophosphokinase, HPPK"/>
    <property type="match status" value="1"/>
</dbReference>
<comment type="pathway">
    <text evidence="1">Cofactor biosynthesis; tetrahydrofolate biosynthesis; 2-amino-4-hydroxy-6-hydroxymethyl-7,8-dihydropteridine diphosphate from 7,8-dihydroneopterin triphosphate: step 4/4.</text>
</comment>
<evidence type="ECO:0000256" key="1">
    <source>
        <dbReference type="ARBA" id="ARBA00005051"/>
    </source>
</evidence>
<dbReference type="EC" id="2.7.6.3" evidence="3"/>
<comment type="caution">
    <text evidence="14">The sequence shown here is derived from an EMBL/GenBank/DDBJ whole genome shotgun (WGS) entry which is preliminary data.</text>
</comment>
<feature type="domain" description="7,8-dihydro-6-hydroxymethylpterin-pyrophosphokinase" evidence="13">
    <location>
        <begin position="94"/>
        <end position="105"/>
    </location>
</feature>
<evidence type="ECO:0000256" key="3">
    <source>
        <dbReference type="ARBA" id="ARBA00013253"/>
    </source>
</evidence>
<dbReference type="InterPro" id="IPR000550">
    <property type="entry name" value="Hppk"/>
</dbReference>
<protein>
    <recommendedName>
        <fullName evidence="4">2-amino-4-hydroxy-6-hydroxymethyldihydropteridine pyrophosphokinase</fullName>
        <ecNumber evidence="3">2.7.6.3</ecNumber>
    </recommendedName>
    <alternativeName>
        <fullName evidence="11">6-hydroxymethyl-7,8-dihydropterin pyrophosphokinase</fullName>
    </alternativeName>
    <alternativeName>
        <fullName evidence="12">7,8-dihydro-6-hydroxymethylpterin-pyrophosphokinase</fullName>
    </alternativeName>
</protein>
<evidence type="ECO:0000256" key="2">
    <source>
        <dbReference type="ARBA" id="ARBA00005810"/>
    </source>
</evidence>
<evidence type="ECO:0000259" key="13">
    <source>
        <dbReference type="PROSITE" id="PS00794"/>
    </source>
</evidence>
<keyword evidence="8" id="KW-0067">ATP-binding</keyword>
<dbReference type="RefSeq" id="WP_167074013.1">
    <property type="nucleotide sequence ID" value="NZ_JAAOZC010000006.1"/>
</dbReference>
<evidence type="ECO:0000256" key="9">
    <source>
        <dbReference type="ARBA" id="ARBA00022909"/>
    </source>
</evidence>
<organism evidence="14 15">
    <name type="scientific">Sphingomonas vulcanisoli</name>
    <dbReference type="NCBI Taxonomy" id="1658060"/>
    <lineage>
        <taxon>Bacteria</taxon>
        <taxon>Pseudomonadati</taxon>
        <taxon>Pseudomonadota</taxon>
        <taxon>Alphaproteobacteria</taxon>
        <taxon>Sphingomonadales</taxon>
        <taxon>Sphingomonadaceae</taxon>
        <taxon>Sphingomonas</taxon>
    </lineage>
</organism>
<dbReference type="Proteomes" id="UP000727456">
    <property type="component" value="Unassembled WGS sequence"/>
</dbReference>
<dbReference type="Pfam" id="PF01288">
    <property type="entry name" value="HPPK"/>
    <property type="match status" value="1"/>
</dbReference>
<dbReference type="PANTHER" id="PTHR43071:SF1">
    <property type="entry name" value="2-AMINO-4-HYDROXY-6-HYDROXYMETHYLDIHYDROPTERIDINE PYROPHOSPHOKINASE"/>
    <property type="match status" value="1"/>
</dbReference>
<dbReference type="GO" id="GO:0003848">
    <property type="term" value="F:2-amino-4-hydroxy-6-hydroxymethyldihydropteridine diphosphokinase activity"/>
    <property type="evidence" value="ECO:0007669"/>
    <property type="project" value="UniProtKB-EC"/>
</dbReference>
<keyword evidence="9" id="KW-0289">Folate biosynthesis</keyword>
<evidence type="ECO:0000256" key="7">
    <source>
        <dbReference type="ARBA" id="ARBA00022777"/>
    </source>
</evidence>
<evidence type="ECO:0000256" key="4">
    <source>
        <dbReference type="ARBA" id="ARBA00016218"/>
    </source>
</evidence>
<dbReference type="NCBIfam" id="TIGR01498">
    <property type="entry name" value="folK"/>
    <property type="match status" value="1"/>
</dbReference>
<sequence>MKAPLHLYAIGLGSNRPHGRYGRPPAVIAAAGRALGDRGRLIALSPIVATAPLGPSARRFANAAALLESPLPPPDLLSALKAIERRFGRRRGQRWGPRVIDLDILLWSGGLWRGPDLAIPHPALTRRLFVLDPLATIAAGWRPPRGALTIRHLASRLTKATPVHRDRNRSGP</sequence>
<dbReference type="PROSITE" id="PS00794">
    <property type="entry name" value="HPPK"/>
    <property type="match status" value="1"/>
</dbReference>
<keyword evidence="5 14" id="KW-0808">Transferase</keyword>
<dbReference type="Gene3D" id="3.30.70.560">
    <property type="entry name" value="7,8-Dihydro-6-hydroxymethylpterin-pyrophosphokinase HPPK"/>
    <property type="match status" value="1"/>
</dbReference>
<comment type="similarity">
    <text evidence="2">Belongs to the HPPK family.</text>
</comment>
<keyword evidence="15" id="KW-1185">Reference proteome</keyword>
<dbReference type="InterPro" id="IPR035907">
    <property type="entry name" value="Hppk_sf"/>
</dbReference>
<evidence type="ECO:0000256" key="5">
    <source>
        <dbReference type="ARBA" id="ARBA00022679"/>
    </source>
</evidence>
<gene>
    <name evidence="14" type="ORF">FHS31_002533</name>
</gene>
<reference evidence="14 15" key="1">
    <citation type="submission" date="2020-03" db="EMBL/GenBank/DDBJ databases">
        <title>Genomic Encyclopedia of Type Strains, Phase III (KMG-III): the genomes of soil and plant-associated and newly described type strains.</title>
        <authorList>
            <person name="Whitman W."/>
        </authorList>
    </citation>
    <scope>NUCLEOTIDE SEQUENCE [LARGE SCALE GENOMIC DNA]</scope>
    <source>
        <strain evidence="14 15">CECT 8804</strain>
    </source>
</reference>
<keyword evidence="6" id="KW-0547">Nucleotide-binding</keyword>
<keyword evidence="7" id="KW-0418">Kinase</keyword>
<evidence type="ECO:0000256" key="12">
    <source>
        <dbReference type="ARBA" id="ARBA00033413"/>
    </source>
</evidence>
<name>A0ABX0TW22_9SPHN</name>
<dbReference type="PANTHER" id="PTHR43071">
    <property type="entry name" value="2-AMINO-4-HYDROXY-6-HYDROXYMETHYLDIHYDROPTERIDINE PYROPHOSPHOKINASE"/>
    <property type="match status" value="1"/>
</dbReference>
<evidence type="ECO:0000256" key="11">
    <source>
        <dbReference type="ARBA" id="ARBA00029766"/>
    </source>
</evidence>